<dbReference type="InterPro" id="IPR043325">
    <property type="entry name" value="LTSS"/>
</dbReference>
<evidence type="ECO:0000256" key="6">
    <source>
        <dbReference type="SAM" id="SignalP"/>
    </source>
</evidence>
<keyword evidence="9" id="KW-1185">Reference proteome</keyword>
<evidence type="ECO:0000256" key="2">
    <source>
        <dbReference type="ARBA" id="ARBA00022729"/>
    </source>
</evidence>
<keyword evidence="5" id="KW-0472">Membrane</keyword>
<comment type="caution">
    <text evidence="8">The sequence shown here is derived from an EMBL/GenBank/DDBJ whole genome shotgun (WGS) entry which is preliminary data.</text>
</comment>
<evidence type="ECO:0000313" key="8">
    <source>
        <dbReference type="EMBL" id="KAF8679046.1"/>
    </source>
</evidence>
<evidence type="ECO:0000256" key="4">
    <source>
        <dbReference type="ARBA" id="ARBA00023180"/>
    </source>
</evidence>
<evidence type="ECO:0000256" key="3">
    <source>
        <dbReference type="ARBA" id="ARBA00023157"/>
    </source>
</evidence>
<dbReference type="Proteomes" id="UP000636709">
    <property type="component" value="Unassembled WGS sequence"/>
</dbReference>
<evidence type="ECO:0000259" key="7">
    <source>
        <dbReference type="Pfam" id="PF14368"/>
    </source>
</evidence>
<dbReference type="InterPro" id="IPR036312">
    <property type="entry name" value="Bifun_inhib/LTP/seed_sf"/>
</dbReference>
<feature type="domain" description="Bifunctional inhibitor/plant lipid transfer protein/seed storage helical" evidence="7">
    <location>
        <begin position="35"/>
        <end position="116"/>
    </location>
</feature>
<comment type="similarity">
    <text evidence="1">Belongs to the plant LTP family.</text>
</comment>
<dbReference type="Gene3D" id="1.10.110.10">
    <property type="entry name" value="Plant lipid-transfer and hydrophobic proteins"/>
    <property type="match status" value="1"/>
</dbReference>
<keyword evidence="5" id="KW-0812">Transmembrane</keyword>
<dbReference type="AlphaFoldDB" id="A0A835AYV7"/>
<evidence type="ECO:0000256" key="5">
    <source>
        <dbReference type="SAM" id="Phobius"/>
    </source>
</evidence>
<keyword evidence="3" id="KW-1015">Disulfide bond</keyword>
<dbReference type="CDD" id="cd00010">
    <property type="entry name" value="AAI_LTSS"/>
    <property type="match status" value="1"/>
</dbReference>
<feature type="signal peptide" evidence="6">
    <location>
        <begin position="1"/>
        <end position="16"/>
    </location>
</feature>
<accession>A0A835AYV7</accession>
<protein>
    <recommendedName>
        <fullName evidence="7">Bifunctional inhibitor/plant lipid transfer protein/seed storage helical domain-containing protein</fullName>
    </recommendedName>
</protein>
<evidence type="ECO:0000313" key="9">
    <source>
        <dbReference type="Proteomes" id="UP000636709"/>
    </source>
</evidence>
<dbReference type="Pfam" id="PF14368">
    <property type="entry name" value="LTP_2"/>
    <property type="match status" value="1"/>
</dbReference>
<name>A0A835AYV7_9POAL</name>
<keyword evidence="5" id="KW-1133">Transmembrane helix</keyword>
<dbReference type="EMBL" id="JACEFO010002125">
    <property type="protein sequence ID" value="KAF8679046.1"/>
    <property type="molecule type" value="Genomic_DNA"/>
</dbReference>
<reference evidence="8" key="1">
    <citation type="submission" date="2020-07" db="EMBL/GenBank/DDBJ databases">
        <title>Genome sequence and genetic diversity analysis of an under-domesticated orphan crop, white fonio (Digitaria exilis).</title>
        <authorList>
            <person name="Bennetzen J.L."/>
            <person name="Chen S."/>
            <person name="Ma X."/>
            <person name="Wang X."/>
            <person name="Yssel A.E.J."/>
            <person name="Chaluvadi S.R."/>
            <person name="Johnson M."/>
            <person name="Gangashetty P."/>
            <person name="Hamidou F."/>
            <person name="Sanogo M.D."/>
            <person name="Zwaenepoel A."/>
            <person name="Wallace J."/>
            <person name="Van De Peer Y."/>
            <person name="Van Deynze A."/>
        </authorList>
    </citation>
    <scope>NUCLEOTIDE SEQUENCE</scope>
    <source>
        <tissue evidence="8">Leaves</tissue>
    </source>
</reference>
<dbReference type="InterPro" id="IPR016140">
    <property type="entry name" value="Bifunc_inhib/LTP/seed_store"/>
</dbReference>
<organism evidence="8 9">
    <name type="scientific">Digitaria exilis</name>
    <dbReference type="NCBI Taxonomy" id="1010633"/>
    <lineage>
        <taxon>Eukaryota</taxon>
        <taxon>Viridiplantae</taxon>
        <taxon>Streptophyta</taxon>
        <taxon>Embryophyta</taxon>
        <taxon>Tracheophyta</taxon>
        <taxon>Spermatophyta</taxon>
        <taxon>Magnoliopsida</taxon>
        <taxon>Liliopsida</taxon>
        <taxon>Poales</taxon>
        <taxon>Poaceae</taxon>
        <taxon>PACMAD clade</taxon>
        <taxon>Panicoideae</taxon>
        <taxon>Panicodae</taxon>
        <taxon>Paniceae</taxon>
        <taxon>Anthephorinae</taxon>
        <taxon>Digitaria</taxon>
    </lineage>
</organism>
<proteinExistence type="inferred from homology"/>
<dbReference type="SUPFAM" id="SSF47699">
    <property type="entry name" value="Bifunctional inhibitor/lipid-transfer protein/seed storage 2S albumin"/>
    <property type="match status" value="1"/>
</dbReference>
<dbReference type="OrthoDB" id="679615at2759"/>
<keyword evidence="2 6" id="KW-0732">Signal</keyword>
<sequence length="157" mass="16191">MAPSAVSFVAIAVVAAAILQQAAVSSSPPPPPSPPAMGRPTSCAYTLLQLKDCEGFLSTATGLSGAPESCCGPLRALLGTPESICLCHVYGGGINAELGINIDPVRLVLLPIVCLAIIPPQLAYMCFVYFFWGWVTVGPIPPIRQAPTPPAPAAIRP</sequence>
<feature type="chain" id="PRO_5032697564" description="Bifunctional inhibitor/plant lipid transfer protein/seed storage helical domain-containing protein" evidence="6">
    <location>
        <begin position="17"/>
        <end position="157"/>
    </location>
</feature>
<keyword evidence="4" id="KW-0325">Glycoprotein</keyword>
<evidence type="ECO:0000256" key="1">
    <source>
        <dbReference type="ARBA" id="ARBA00009748"/>
    </source>
</evidence>
<dbReference type="PANTHER" id="PTHR33044">
    <property type="entry name" value="BIFUNCTIONAL INHIBITOR/LIPID-TRANSFER PROTEIN/SEED STORAGE 2S ALBUMIN SUPERFAMILY PROTEIN-RELATED"/>
    <property type="match status" value="1"/>
</dbReference>
<feature type="transmembrane region" description="Helical" evidence="5">
    <location>
        <begin position="108"/>
        <end position="135"/>
    </location>
</feature>
<gene>
    <name evidence="8" type="ORF">HU200_045800</name>
</gene>